<reference evidence="2 3" key="1">
    <citation type="submission" date="2020-03" db="EMBL/GenBank/DDBJ databases">
        <title>Whole genome shotgun sequence of Phytohabitans suffuscus NBRC 105367.</title>
        <authorList>
            <person name="Komaki H."/>
            <person name="Tamura T."/>
        </authorList>
    </citation>
    <scope>NUCLEOTIDE SEQUENCE [LARGE SCALE GENOMIC DNA]</scope>
    <source>
        <strain evidence="2 3">NBRC 105367</strain>
    </source>
</reference>
<proteinExistence type="predicted"/>
<dbReference type="AlphaFoldDB" id="A0A6F8YKX7"/>
<evidence type="ECO:0008006" key="4">
    <source>
        <dbReference type="Google" id="ProtNLM"/>
    </source>
</evidence>
<accession>A0A6F8YKX7</accession>
<name>A0A6F8YKX7_9ACTN</name>
<sequence length="214" mass="23048">MSIEDVIWGDALRITGARAVIVTAIDTRKPLRSATMEALPEGESIAQMAAAMAETAVELVRLTDMETAMDDLLVTSQRWFHVLRVIEGEGTGGCVAHLLLDRREANLAMARRDFRELIDGAVPAPTEPVPVASTPAAEAPRAATPAPPAAIPDAVELELAGTLPRRKPSTTGPWDRGTVEEDPAPSWFAKFAGHLFETDGRTVERVRDGLHRLG</sequence>
<evidence type="ECO:0000256" key="1">
    <source>
        <dbReference type="SAM" id="MobiDB-lite"/>
    </source>
</evidence>
<reference evidence="2 3" key="2">
    <citation type="submission" date="2020-03" db="EMBL/GenBank/DDBJ databases">
        <authorList>
            <person name="Ichikawa N."/>
            <person name="Kimura A."/>
            <person name="Kitahashi Y."/>
            <person name="Uohara A."/>
        </authorList>
    </citation>
    <scope>NUCLEOTIDE SEQUENCE [LARGE SCALE GENOMIC DNA]</scope>
    <source>
        <strain evidence="2 3">NBRC 105367</strain>
    </source>
</reference>
<dbReference type="KEGG" id="psuu:Psuf_040980"/>
<evidence type="ECO:0000313" key="3">
    <source>
        <dbReference type="Proteomes" id="UP000503011"/>
    </source>
</evidence>
<feature type="region of interest" description="Disordered" evidence="1">
    <location>
        <begin position="122"/>
        <end position="182"/>
    </location>
</feature>
<dbReference type="Proteomes" id="UP000503011">
    <property type="component" value="Chromosome"/>
</dbReference>
<gene>
    <name evidence="2" type="ORF">Psuf_040980</name>
</gene>
<protein>
    <recommendedName>
        <fullName evidence="4">Roadblock/LAMTOR2 domain-containing protein</fullName>
    </recommendedName>
</protein>
<keyword evidence="3" id="KW-1185">Reference proteome</keyword>
<feature type="compositionally biased region" description="Low complexity" evidence="1">
    <location>
        <begin position="122"/>
        <end position="144"/>
    </location>
</feature>
<organism evidence="2 3">
    <name type="scientific">Phytohabitans suffuscus</name>
    <dbReference type="NCBI Taxonomy" id="624315"/>
    <lineage>
        <taxon>Bacteria</taxon>
        <taxon>Bacillati</taxon>
        <taxon>Actinomycetota</taxon>
        <taxon>Actinomycetes</taxon>
        <taxon>Micromonosporales</taxon>
        <taxon>Micromonosporaceae</taxon>
    </lineage>
</organism>
<dbReference type="EMBL" id="AP022871">
    <property type="protein sequence ID" value="BCB86785.1"/>
    <property type="molecule type" value="Genomic_DNA"/>
</dbReference>
<evidence type="ECO:0000313" key="2">
    <source>
        <dbReference type="EMBL" id="BCB86785.1"/>
    </source>
</evidence>